<dbReference type="Proteomes" id="UP001054837">
    <property type="component" value="Unassembled WGS sequence"/>
</dbReference>
<organism evidence="2 3">
    <name type="scientific">Caerostris darwini</name>
    <dbReference type="NCBI Taxonomy" id="1538125"/>
    <lineage>
        <taxon>Eukaryota</taxon>
        <taxon>Metazoa</taxon>
        <taxon>Ecdysozoa</taxon>
        <taxon>Arthropoda</taxon>
        <taxon>Chelicerata</taxon>
        <taxon>Arachnida</taxon>
        <taxon>Araneae</taxon>
        <taxon>Araneomorphae</taxon>
        <taxon>Entelegynae</taxon>
        <taxon>Araneoidea</taxon>
        <taxon>Araneidae</taxon>
        <taxon>Caerostris</taxon>
    </lineage>
</organism>
<reference evidence="2 3" key="1">
    <citation type="submission" date="2021-06" db="EMBL/GenBank/DDBJ databases">
        <title>Caerostris darwini draft genome.</title>
        <authorList>
            <person name="Kono N."/>
            <person name="Arakawa K."/>
        </authorList>
    </citation>
    <scope>NUCLEOTIDE SEQUENCE [LARGE SCALE GENOMIC DNA]</scope>
</reference>
<name>A0AAV4TLE6_9ARAC</name>
<gene>
    <name evidence="2" type="ORF">CDAR_234581</name>
</gene>
<sequence length="72" mass="8268">MLYGFLFYRTHPARRARLRRERGPYRNSIRGGAHARGGNRGKERMKKGTSNGGGERGADVIRLRMQIGIRRI</sequence>
<dbReference type="AlphaFoldDB" id="A0AAV4TLE6"/>
<evidence type="ECO:0000256" key="1">
    <source>
        <dbReference type="SAM" id="MobiDB-lite"/>
    </source>
</evidence>
<dbReference type="EMBL" id="BPLQ01009733">
    <property type="protein sequence ID" value="GIY46237.1"/>
    <property type="molecule type" value="Genomic_DNA"/>
</dbReference>
<proteinExistence type="predicted"/>
<feature type="compositionally biased region" description="Basic residues" evidence="1">
    <location>
        <begin position="37"/>
        <end position="47"/>
    </location>
</feature>
<accession>A0AAV4TLE6</accession>
<protein>
    <submittedName>
        <fullName evidence="2">Uncharacterized protein</fullName>
    </submittedName>
</protein>
<evidence type="ECO:0000313" key="3">
    <source>
        <dbReference type="Proteomes" id="UP001054837"/>
    </source>
</evidence>
<keyword evidence="3" id="KW-1185">Reference proteome</keyword>
<evidence type="ECO:0000313" key="2">
    <source>
        <dbReference type="EMBL" id="GIY46237.1"/>
    </source>
</evidence>
<comment type="caution">
    <text evidence="2">The sequence shown here is derived from an EMBL/GenBank/DDBJ whole genome shotgun (WGS) entry which is preliminary data.</text>
</comment>
<feature type="region of interest" description="Disordered" evidence="1">
    <location>
        <begin position="22"/>
        <end position="57"/>
    </location>
</feature>